<keyword evidence="1" id="KW-1133">Transmembrane helix</keyword>
<dbReference type="AlphaFoldDB" id="A0A6I4V0F2"/>
<feature type="transmembrane region" description="Helical" evidence="1">
    <location>
        <begin position="70"/>
        <end position="88"/>
    </location>
</feature>
<keyword evidence="5" id="KW-1185">Reference proteome</keyword>
<reference evidence="4 5" key="1">
    <citation type="submission" date="2019-12" db="EMBL/GenBank/DDBJ databases">
        <title>Genomic-based taxomic classification of the family Erythrobacteraceae.</title>
        <authorList>
            <person name="Xu L."/>
        </authorList>
    </citation>
    <scope>NUCLEOTIDE SEQUENCE [LARGE SCALE GENOMIC DNA]</scope>
    <source>
        <strain evidence="4 5">SW-109</strain>
    </source>
</reference>
<comment type="caution">
    <text evidence="4">The sequence shown here is derived from an EMBL/GenBank/DDBJ whole genome shotgun (WGS) entry which is preliminary data.</text>
</comment>
<gene>
    <name evidence="4" type="ORF">GRI43_10180</name>
</gene>
<dbReference type="OrthoDB" id="7207054at2"/>
<feature type="transmembrane region" description="Helical" evidence="1">
    <location>
        <begin position="12"/>
        <end position="34"/>
    </location>
</feature>
<sequence length="214" mass="22533">MSLFSDYNMPFAIALGIMALLGVLQVVGIGSFDADVDLDLDAGPDASAVSGSAGIGGAITTLLGLGRVPLLVWLIVFLLLFALIGLSIQAFAADLTGSPLYSWLAALFSFGASVPATSLIVRPLARIIPQDETTAVSLDSLVGRRAKITNGRSAAGYPARASVRDRHGHVHYVMVEPHEGSSEMHEGDELLIVRRDGQTFYGVAQAERNLSPVT</sequence>
<evidence type="ECO:0000313" key="4">
    <source>
        <dbReference type="EMBL" id="MXP47749.1"/>
    </source>
</evidence>
<evidence type="ECO:0000313" key="5">
    <source>
        <dbReference type="Proteomes" id="UP000471435"/>
    </source>
</evidence>
<feature type="transmembrane region" description="Helical" evidence="1">
    <location>
        <begin position="46"/>
        <end position="65"/>
    </location>
</feature>
<accession>A0A6I4V0F2</accession>
<dbReference type="EMBL" id="WTYP01000002">
    <property type="protein sequence ID" value="MXP47749.1"/>
    <property type="molecule type" value="Genomic_DNA"/>
</dbReference>
<organism evidence="4 5">
    <name type="scientific">Pontixanthobacter luteolus</name>
    <dbReference type="NCBI Taxonomy" id="295089"/>
    <lineage>
        <taxon>Bacteria</taxon>
        <taxon>Pseudomonadati</taxon>
        <taxon>Pseudomonadota</taxon>
        <taxon>Alphaproteobacteria</taxon>
        <taxon>Sphingomonadales</taxon>
        <taxon>Erythrobacteraceae</taxon>
        <taxon>Pontixanthobacter</taxon>
    </lineage>
</organism>
<feature type="domain" description="Inner membrane protein YqiJ OB-fold" evidence="2">
    <location>
        <begin position="140"/>
        <end position="201"/>
    </location>
</feature>
<keyword evidence="1" id="KW-0472">Membrane</keyword>
<dbReference type="InterPro" id="IPR010840">
    <property type="entry name" value="YqiJ_OB"/>
</dbReference>
<dbReference type="Proteomes" id="UP000471435">
    <property type="component" value="Unassembled WGS sequence"/>
</dbReference>
<dbReference type="Pfam" id="PF07290">
    <property type="entry name" value="YqiJ_OB"/>
    <property type="match status" value="1"/>
</dbReference>
<keyword evidence="1" id="KW-0812">Transmembrane</keyword>
<dbReference type="InterPro" id="IPR048376">
    <property type="entry name" value="YqiJ_N"/>
</dbReference>
<feature type="transmembrane region" description="Helical" evidence="1">
    <location>
        <begin position="100"/>
        <end position="121"/>
    </location>
</feature>
<feature type="domain" description="Inner membrane protein YqiJ N-terminal" evidence="3">
    <location>
        <begin position="8"/>
        <end position="117"/>
    </location>
</feature>
<protein>
    <submittedName>
        <fullName evidence="4">DUF1449 family protein</fullName>
    </submittedName>
</protein>
<proteinExistence type="predicted"/>
<dbReference type="RefSeq" id="WP_160731008.1">
    <property type="nucleotide sequence ID" value="NZ_WTYP01000002.1"/>
</dbReference>
<dbReference type="Pfam" id="PF21001">
    <property type="entry name" value="YqiJ_N"/>
    <property type="match status" value="1"/>
</dbReference>
<evidence type="ECO:0000259" key="3">
    <source>
        <dbReference type="Pfam" id="PF21001"/>
    </source>
</evidence>
<evidence type="ECO:0000256" key="1">
    <source>
        <dbReference type="SAM" id="Phobius"/>
    </source>
</evidence>
<evidence type="ECO:0000259" key="2">
    <source>
        <dbReference type="Pfam" id="PF07290"/>
    </source>
</evidence>
<name>A0A6I4V0F2_9SPHN</name>